<dbReference type="InterPro" id="IPR045269">
    <property type="entry name" value="Atg1-like"/>
</dbReference>
<name>A0A8S1RVN7_PAROT</name>
<dbReference type="GO" id="GO:0016020">
    <property type="term" value="C:membrane"/>
    <property type="evidence" value="ECO:0007669"/>
    <property type="project" value="TreeGrafter"/>
</dbReference>
<dbReference type="InterPro" id="IPR008271">
    <property type="entry name" value="Ser/Thr_kinase_AS"/>
</dbReference>
<feature type="binding site" evidence="5">
    <location>
        <position position="38"/>
    </location>
    <ligand>
        <name>ATP</name>
        <dbReference type="ChEBI" id="CHEBI:30616"/>
    </ligand>
</feature>
<dbReference type="OMA" id="DMIFQIA"/>
<keyword evidence="6" id="KW-0723">Serine/threonine-protein kinase</keyword>
<gene>
    <name evidence="8" type="ORF">POCTA_138.1.T0040266</name>
</gene>
<reference evidence="8" key="1">
    <citation type="submission" date="2021-01" db="EMBL/GenBank/DDBJ databases">
        <authorList>
            <consortium name="Genoscope - CEA"/>
            <person name="William W."/>
        </authorList>
    </citation>
    <scope>NUCLEOTIDE SEQUENCE</scope>
</reference>
<dbReference type="GO" id="GO:0000045">
    <property type="term" value="P:autophagosome assembly"/>
    <property type="evidence" value="ECO:0007669"/>
    <property type="project" value="TreeGrafter"/>
</dbReference>
<dbReference type="Pfam" id="PF00069">
    <property type="entry name" value="Pkinase"/>
    <property type="match status" value="1"/>
</dbReference>
<organism evidence="8 9">
    <name type="scientific">Paramecium octaurelia</name>
    <dbReference type="NCBI Taxonomy" id="43137"/>
    <lineage>
        <taxon>Eukaryota</taxon>
        <taxon>Sar</taxon>
        <taxon>Alveolata</taxon>
        <taxon>Ciliophora</taxon>
        <taxon>Intramacronucleata</taxon>
        <taxon>Oligohymenophorea</taxon>
        <taxon>Peniculida</taxon>
        <taxon>Parameciidae</taxon>
        <taxon>Paramecium</taxon>
    </lineage>
</organism>
<sequence length="364" mass="43033">MNQLKIKNYQIIKELGKGANGQVFLAINDEDKKQYALKLQQSEITDYEKEIIKEFRNYELKNVVRSYEHFEFQQGFMDYNCIAMDYCNEGDLQNFLKMHRKDAKIQEIRDMIFQIAYGIWELHEFNIIHRDLKPLNILMHIQDDELLLKICDLGLSKISKGNGSHTVNIGTPYYMAPELIQNDENLNYDSSVDIWALGVIIFDFFSEEQLFFGKNINTIFQQIRNQDIRQKLNIIQDHDLRQICEKCLKRDSRQRVKVEEILNCLNKNKFENQQQTLRSETNKIVQSQIKIQNASQMVQQGSQLNKQLNGQQIQLQVSLLSKIRDKKFATQLIFMYEDQRSEVEILKELKIKGDKLIQNSYAQQ</sequence>
<evidence type="ECO:0000256" key="3">
    <source>
        <dbReference type="ARBA" id="ARBA00022777"/>
    </source>
</evidence>
<keyword evidence="4 5" id="KW-0067">ATP-binding</keyword>
<dbReference type="GO" id="GO:0005524">
    <property type="term" value="F:ATP binding"/>
    <property type="evidence" value="ECO:0007669"/>
    <property type="project" value="UniProtKB-UniRule"/>
</dbReference>
<dbReference type="PROSITE" id="PS00107">
    <property type="entry name" value="PROTEIN_KINASE_ATP"/>
    <property type="match status" value="1"/>
</dbReference>
<dbReference type="AlphaFoldDB" id="A0A8S1RVN7"/>
<keyword evidence="3" id="KW-0418">Kinase</keyword>
<dbReference type="PROSITE" id="PS50011">
    <property type="entry name" value="PROTEIN_KINASE_DOM"/>
    <property type="match status" value="1"/>
</dbReference>
<comment type="caution">
    <text evidence="8">The sequence shown here is derived from an EMBL/GenBank/DDBJ whole genome shotgun (WGS) entry which is preliminary data.</text>
</comment>
<evidence type="ECO:0000256" key="4">
    <source>
        <dbReference type="ARBA" id="ARBA00022840"/>
    </source>
</evidence>
<evidence type="ECO:0000313" key="9">
    <source>
        <dbReference type="Proteomes" id="UP000683925"/>
    </source>
</evidence>
<keyword evidence="2 5" id="KW-0547">Nucleotide-binding</keyword>
<dbReference type="OrthoDB" id="7869584at2759"/>
<dbReference type="SMART" id="SM00220">
    <property type="entry name" value="S_TKc"/>
    <property type="match status" value="1"/>
</dbReference>
<protein>
    <recommendedName>
        <fullName evidence="7">Protein kinase domain-containing protein</fullName>
    </recommendedName>
</protein>
<dbReference type="GO" id="GO:0010506">
    <property type="term" value="P:regulation of autophagy"/>
    <property type="evidence" value="ECO:0007669"/>
    <property type="project" value="InterPro"/>
</dbReference>
<dbReference type="EMBL" id="CAJJDP010000003">
    <property type="protein sequence ID" value="CAD8133061.1"/>
    <property type="molecule type" value="Genomic_DNA"/>
</dbReference>
<dbReference type="InterPro" id="IPR000719">
    <property type="entry name" value="Prot_kinase_dom"/>
</dbReference>
<dbReference type="GO" id="GO:0005776">
    <property type="term" value="C:autophagosome"/>
    <property type="evidence" value="ECO:0007669"/>
    <property type="project" value="TreeGrafter"/>
</dbReference>
<comment type="similarity">
    <text evidence="6">Belongs to the protein kinase superfamily.</text>
</comment>
<evidence type="ECO:0000313" key="8">
    <source>
        <dbReference type="EMBL" id="CAD8133061.1"/>
    </source>
</evidence>
<proteinExistence type="inferred from homology"/>
<dbReference type="GO" id="GO:0000407">
    <property type="term" value="C:phagophore assembly site"/>
    <property type="evidence" value="ECO:0007669"/>
    <property type="project" value="TreeGrafter"/>
</dbReference>
<keyword evidence="9" id="KW-1185">Reference proteome</keyword>
<dbReference type="GO" id="GO:0004674">
    <property type="term" value="F:protein serine/threonine kinase activity"/>
    <property type="evidence" value="ECO:0007669"/>
    <property type="project" value="UniProtKB-KW"/>
</dbReference>
<evidence type="ECO:0000256" key="1">
    <source>
        <dbReference type="ARBA" id="ARBA00022679"/>
    </source>
</evidence>
<keyword evidence="1" id="KW-0808">Transferase</keyword>
<evidence type="ECO:0000256" key="5">
    <source>
        <dbReference type="PROSITE-ProRule" id="PRU10141"/>
    </source>
</evidence>
<feature type="domain" description="Protein kinase" evidence="7">
    <location>
        <begin position="9"/>
        <end position="271"/>
    </location>
</feature>
<dbReference type="PROSITE" id="PS00108">
    <property type="entry name" value="PROTEIN_KINASE_ST"/>
    <property type="match status" value="1"/>
</dbReference>
<evidence type="ECO:0000256" key="6">
    <source>
        <dbReference type="RuleBase" id="RU000304"/>
    </source>
</evidence>
<accession>A0A8S1RVN7</accession>
<dbReference type="PANTHER" id="PTHR24348:SF22">
    <property type="entry name" value="NON-SPECIFIC SERINE_THREONINE PROTEIN KINASE"/>
    <property type="match status" value="1"/>
</dbReference>
<evidence type="ECO:0000256" key="2">
    <source>
        <dbReference type="ARBA" id="ARBA00022741"/>
    </source>
</evidence>
<dbReference type="GO" id="GO:0005829">
    <property type="term" value="C:cytosol"/>
    <property type="evidence" value="ECO:0007669"/>
    <property type="project" value="TreeGrafter"/>
</dbReference>
<dbReference type="InterPro" id="IPR017441">
    <property type="entry name" value="Protein_kinase_ATP_BS"/>
</dbReference>
<evidence type="ECO:0000259" key="7">
    <source>
        <dbReference type="PROSITE" id="PS50011"/>
    </source>
</evidence>
<dbReference type="PANTHER" id="PTHR24348">
    <property type="entry name" value="SERINE/THREONINE-PROTEIN KINASE UNC-51-RELATED"/>
    <property type="match status" value="1"/>
</dbReference>
<dbReference type="Proteomes" id="UP000683925">
    <property type="component" value="Unassembled WGS sequence"/>
</dbReference>